<dbReference type="InterPro" id="IPR005094">
    <property type="entry name" value="Endonuclease_MobA/VirD2"/>
</dbReference>
<evidence type="ECO:0000259" key="1">
    <source>
        <dbReference type="Pfam" id="PF03432"/>
    </source>
</evidence>
<name>A0A6N3HEQ3_EUBLI</name>
<feature type="domain" description="MobA/VirD2-like nuclease" evidence="1">
    <location>
        <begin position="29"/>
        <end position="154"/>
    </location>
</feature>
<protein>
    <submittedName>
        <fullName evidence="2">Relaxase/Mobilisation nuclease domain protein</fullName>
    </submittedName>
</protein>
<proteinExistence type="predicted"/>
<sequence length="540" mass="63971">MIDRKGRQKPSEMKRLLYYITDLEKTVFEGVKYTHAWNCDTDPENAFQFMRMTQALFHHEEKEKLCVHMIQSFPFDQGVTPKKAYKMGIALIDRLPEIFEGFEILMGTHCDTGVLHNHFVINRTNSITGKRWEQKNEDLRMIKQESIKICEENGIRLYWAHNKNENTLISTRTRGEYNHRIKGTSWKNEMEKTFEYILKKATNKWDFMLKMQDFGYQINWWDDKDYVTLVDPNQFRCRSTTLNKTWTQSFIEKTLNQNVETEMVKLTPENEFGYKKALSKDQQQLKGIVQRILFQALSRDDFIKRMETEGYHVSWSDKRKNITLSKNGKTNRLFTLLKPEEWTKEKLLEQFEKNYERNTYGNITDSVNPENKISEDFFDFSNDLLRLNASFNRAIRVSGKYQDLLGNLHSLGYCMTKTEDSFLIRGKNDFQVPIEHLTRFNENDPWTPGKVLATIDRNALYRSQHRKRAQHESAAFSHSARIVQTVGHQIDDYQAQYFGEKLEGQALKELAIKLASTENMDWESINMEFESIREKRGLTW</sequence>
<dbReference type="AlphaFoldDB" id="A0A6N3HEQ3"/>
<accession>A0A6N3HEQ3</accession>
<gene>
    <name evidence="2" type="ORF">ELLFYP34_01137</name>
</gene>
<dbReference type="Pfam" id="PF03432">
    <property type="entry name" value="Relaxase"/>
    <property type="match status" value="1"/>
</dbReference>
<dbReference type="EMBL" id="CACRTR010000023">
    <property type="protein sequence ID" value="VYU74369.1"/>
    <property type="molecule type" value="Genomic_DNA"/>
</dbReference>
<organism evidence="2">
    <name type="scientific">Eubacterium limosum</name>
    <dbReference type="NCBI Taxonomy" id="1736"/>
    <lineage>
        <taxon>Bacteria</taxon>
        <taxon>Bacillati</taxon>
        <taxon>Bacillota</taxon>
        <taxon>Clostridia</taxon>
        <taxon>Eubacteriales</taxon>
        <taxon>Eubacteriaceae</taxon>
        <taxon>Eubacterium</taxon>
    </lineage>
</organism>
<reference evidence="2" key="1">
    <citation type="submission" date="2019-11" db="EMBL/GenBank/DDBJ databases">
        <authorList>
            <person name="Feng L."/>
        </authorList>
    </citation>
    <scope>NUCLEOTIDE SEQUENCE</scope>
    <source>
        <strain evidence="2">ElimosumLFYP34</strain>
    </source>
</reference>
<evidence type="ECO:0000313" key="2">
    <source>
        <dbReference type="EMBL" id="VYU74369.1"/>
    </source>
</evidence>